<dbReference type="InterPro" id="IPR021410">
    <property type="entry name" value="FAF"/>
</dbReference>
<gene>
    <name evidence="4" type="ORF">F511_26961</name>
</gene>
<dbReference type="OrthoDB" id="1303570at2759"/>
<evidence type="ECO:0000256" key="1">
    <source>
        <dbReference type="ARBA" id="ARBA00008690"/>
    </source>
</evidence>
<dbReference type="Proteomes" id="UP000250235">
    <property type="component" value="Unassembled WGS sequence"/>
</dbReference>
<comment type="similarity">
    <text evidence="1">Belongs to the fantastic four family.</text>
</comment>
<evidence type="ECO:0000313" key="5">
    <source>
        <dbReference type="Proteomes" id="UP000250235"/>
    </source>
</evidence>
<name>A0A2Z7AHR3_9LAMI</name>
<reference evidence="4 5" key="1">
    <citation type="journal article" date="2015" name="Proc. Natl. Acad. Sci. U.S.A.">
        <title>The resurrection genome of Boea hygrometrica: A blueprint for survival of dehydration.</title>
        <authorList>
            <person name="Xiao L."/>
            <person name="Yang G."/>
            <person name="Zhang L."/>
            <person name="Yang X."/>
            <person name="Zhao S."/>
            <person name="Ji Z."/>
            <person name="Zhou Q."/>
            <person name="Hu M."/>
            <person name="Wang Y."/>
            <person name="Chen M."/>
            <person name="Xu Y."/>
            <person name="Jin H."/>
            <person name="Xiao X."/>
            <person name="Hu G."/>
            <person name="Bao F."/>
            <person name="Hu Y."/>
            <person name="Wan P."/>
            <person name="Li L."/>
            <person name="Deng X."/>
            <person name="Kuang T."/>
            <person name="Xiang C."/>
            <person name="Zhu J.K."/>
            <person name="Oliver M.J."/>
            <person name="He Y."/>
        </authorList>
    </citation>
    <scope>NUCLEOTIDE SEQUENCE [LARGE SCALE GENOMIC DNA]</scope>
    <source>
        <strain evidence="5">cv. XS01</strain>
    </source>
</reference>
<accession>A0A2Z7AHR3</accession>
<protein>
    <submittedName>
        <fullName evidence="4">Protein FAF-like, chloroplastic-like</fullName>
    </submittedName>
</protein>
<organism evidence="4 5">
    <name type="scientific">Dorcoceras hygrometricum</name>
    <dbReference type="NCBI Taxonomy" id="472368"/>
    <lineage>
        <taxon>Eukaryota</taxon>
        <taxon>Viridiplantae</taxon>
        <taxon>Streptophyta</taxon>
        <taxon>Embryophyta</taxon>
        <taxon>Tracheophyta</taxon>
        <taxon>Spermatophyta</taxon>
        <taxon>Magnoliopsida</taxon>
        <taxon>eudicotyledons</taxon>
        <taxon>Gunneridae</taxon>
        <taxon>Pentapetalae</taxon>
        <taxon>asterids</taxon>
        <taxon>lamiids</taxon>
        <taxon>Lamiales</taxon>
        <taxon>Gesneriaceae</taxon>
        <taxon>Didymocarpoideae</taxon>
        <taxon>Trichosporeae</taxon>
        <taxon>Loxocarpinae</taxon>
        <taxon>Dorcoceras</taxon>
    </lineage>
</organism>
<dbReference type="InterPro" id="IPR046431">
    <property type="entry name" value="FAF_dom"/>
</dbReference>
<feature type="region of interest" description="Disordered" evidence="2">
    <location>
        <begin position="384"/>
        <end position="403"/>
    </location>
</feature>
<proteinExistence type="inferred from homology"/>
<evidence type="ECO:0000256" key="2">
    <source>
        <dbReference type="SAM" id="MobiDB-lite"/>
    </source>
</evidence>
<dbReference type="PANTHER" id="PTHR33155">
    <property type="entry name" value="FANTASTIC FOUR-LIKE PROTEIN (DUF3049)"/>
    <property type="match status" value="1"/>
</dbReference>
<keyword evidence="5" id="KW-1185">Reference proteome</keyword>
<evidence type="ECO:0000259" key="3">
    <source>
        <dbReference type="Pfam" id="PF11250"/>
    </source>
</evidence>
<dbReference type="Pfam" id="PF11250">
    <property type="entry name" value="FAF"/>
    <property type="match status" value="1"/>
</dbReference>
<dbReference type="PANTHER" id="PTHR33155:SF3">
    <property type="entry name" value="PROTEIN FAF-LIKE, CHLOROPLASTIC"/>
    <property type="match status" value="1"/>
</dbReference>
<feature type="domain" description="FAF" evidence="3">
    <location>
        <begin position="230"/>
        <end position="282"/>
    </location>
</feature>
<dbReference type="EMBL" id="KV014900">
    <property type="protein sequence ID" value="KZV21353.1"/>
    <property type="molecule type" value="Genomic_DNA"/>
</dbReference>
<dbReference type="AlphaFoldDB" id="A0A2Z7AHR3"/>
<feature type="region of interest" description="Disordered" evidence="2">
    <location>
        <begin position="82"/>
        <end position="103"/>
    </location>
</feature>
<evidence type="ECO:0000313" key="4">
    <source>
        <dbReference type="EMBL" id="KZV21353.1"/>
    </source>
</evidence>
<sequence length="478" mass="53609">MSVSKSLCHLSTSVLSVQQVEEKEPMKQGIVTILGSDPERNYKGSSLRRTLSADMSSQKWLSQNGFFLPVKKVFSSEEVAVVPDHDSSSSESEEEFEQNPTQDDVWRSIQYQKKVLKQEETSVWGTILTQKSETSATRNVLPPPYIHPLVKRSASAMNERSLRICTEGLGSETGFDEFCSNPCSETLTNGNDDKEERERAVQEAGRIKAVDPFEDLRIVKYKSSPTQPIPPPLSSISGGEGSPSLYMHAYRRNGRLVLEAVSVPQRKSFHAEREDGRLVLTLIDRLHTQENEAENRGQEFEKVFDDMEEDGGSVEEGELDEEAEEEEVMTERFELSMYENGSVQKSGLLMKKFMGIGNKNPNFCHEFNKSAKLMGEELTIPQSLPPRPPSVSRLIPSPSPPPSVPAATTFNAYEYFRRNMTGTTQATVLKNYMINGANQEMSVKKGNKIGCFVPNLRGCNKEPRRSLLLWEPYCIATS</sequence>